<dbReference type="InterPro" id="IPR029466">
    <property type="entry name" value="NAM-associated_C"/>
</dbReference>
<dbReference type="EMBL" id="CAJGYO010000002">
    <property type="protein sequence ID" value="CAD6212123.1"/>
    <property type="molecule type" value="Genomic_DNA"/>
</dbReference>
<name>A0A811MYD4_9POAL</name>
<evidence type="ECO:0000259" key="3">
    <source>
        <dbReference type="Pfam" id="PF14303"/>
    </source>
</evidence>
<evidence type="ECO:0000256" key="1">
    <source>
        <dbReference type="SAM" id="Coils"/>
    </source>
</evidence>
<reference evidence="4" key="1">
    <citation type="submission" date="2020-10" db="EMBL/GenBank/DDBJ databases">
        <authorList>
            <person name="Han B."/>
            <person name="Lu T."/>
            <person name="Zhao Q."/>
            <person name="Huang X."/>
            <person name="Zhao Y."/>
        </authorList>
    </citation>
    <scope>NUCLEOTIDE SEQUENCE</scope>
</reference>
<accession>A0A811MYD4</accession>
<feature type="compositionally biased region" description="Basic and acidic residues" evidence="2">
    <location>
        <begin position="203"/>
        <end position="235"/>
    </location>
</feature>
<gene>
    <name evidence="4" type="ORF">NCGR_LOCUS7931</name>
</gene>
<keyword evidence="1" id="KW-0175">Coiled coil</keyword>
<comment type="caution">
    <text evidence="4">The sequence shown here is derived from an EMBL/GenBank/DDBJ whole genome shotgun (WGS) entry which is preliminary data.</text>
</comment>
<evidence type="ECO:0000313" key="4">
    <source>
        <dbReference type="EMBL" id="CAD6212123.1"/>
    </source>
</evidence>
<organism evidence="4 5">
    <name type="scientific">Miscanthus lutarioriparius</name>
    <dbReference type="NCBI Taxonomy" id="422564"/>
    <lineage>
        <taxon>Eukaryota</taxon>
        <taxon>Viridiplantae</taxon>
        <taxon>Streptophyta</taxon>
        <taxon>Embryophyta</taxon>
        <taxon>Tracheophyta</taxon>
        <taxon>Spermatophyta</taxon>
        <taxon>Magnoliopsida</taxon>
        <taxon>Liliopsida</taxon>
        <taxon>Poales</taxon>
        <taxon>Poaceae</taxon>
        <taxon>PACMAD clade</taxon>
        <taxon>Panicoideae</taxon>
        <taxon>Andropogonodae</taxon>
        <taxon>Andropogoneae</taxon>
        <taxon>Saccharinae</taxon>
        <taxon>Miscanthus</taxon>
    </lineage>
</organism>
<feature type="region of interest" description="Disordered" evidence="2">
    <location>
        <begin position="33"/>
        <end position="53"/>
    </location>
</feature>
<dbReference type="AlphaFoldDB" id="A0A811MYD4"/>
<sequence>MDGDGFLSDILLDGRDAEVGGLYDLTIPMTQDTQEVDAQVHPSRSTSKGSKRSKKFHWKEDEVVCAAWLYVSKDPINGANQARGTFWGRVRAYFEDHKETEAVRTESSIMHRWLTIQHQVNKYCDCYEAVERRNQSGQTIQDKILEASKMYTGLDKDKKQFTLLPCWNILKEEDKWKAKRIEIAEMDKQAATNKKQKSTKVSRPRDEKGTSNQQGKDDVPQETQARKRADGIKKAKENLWRGGGEACLAALDTMWAKKEVSDKEKEKAKQERFMASIELDKEALELEKKRAATEEKRAEAELIKQEKEIMFADTTSLNPLQREWLETMQKEIVARRVAK</sequence>
<dbReference type="PANTHER" id="PTHR45125:SF51">
    <property type="entry name" value="F21J9.4-RELATED"/>
    <property type="match status" value="1"/>
</dbReference>
<proteinExistence type="predicted"/>
<dbReference type="PANTHER" id="PTHR45125">
    <property type="entry name" value="F21J9.4-RELATED"/>
    <property type="match status" value="1"/>
</dbReference>
<protein>
    <recommendedName>
        <fullName evidence="3">No apical meristem-associated C-terminal domain-containing protein</fullName>
    </recommendedName>
</protein>
<keyword evidence="5" id="KW-1185">Reference proteome</keyword>
<dbReference type="OrthoDB" id="682568at2759"/>
<evidence type="ECO:0000313" key="5">
    <source>
        <dbReference type="Proteomes" id="UP000604825"/>
    </source>
</evidence>
<dbReference type="Proteomes" id="UP000604825">
    <property type="component" value="Unassembled WGS sequence"/>
</dbReference>
<feature type="coiled-coil region" evidence="1">
    <location>
        <begin position="274"/>
        <end position="308"/>
    </location>
</feature>
<feature type="region of interest" description="Disordered" evidence="2">
    <location>
        <begin position="187"/>
        <end position="235"/>
    </location>
</feature>
<dbReference type="Pfam" id="PF14303">
    <property type="entry name" value="NAM-associated"/>
    <property type="match status" value="1"/>
</dbReference>
<feature type="domain" description="No apical meristem-associated C-terminal" evidence="3">
    <location>
        <begin position="159"/>
        <end position="332"/>
    </location>
</feature>
<evidence type="ECO:0000256" key="2">
    <source>
        <dbReference type="SAM" id="MobiDB-lite"/>
    </source>
</evidence>